<dbReference type="GO" id="GO:0000155">
    <property type="term" value="F:phosphorelay sensor kinase activity"/>
    <property type="evidence" value="ECO:0007669"/>
    <property type="project" value="TreeGrafter"/>
</dbReference>
<reference evidence="3 4" key="1">
    <citation type="submission" date="2012-11" db="EMBL/GenBank/DDBJ databases">
        <title>Genome assembly of Thiorhodococcus sp. AK35.</title>
        <authorList>
            <person name="Nupur N."/>
            <person name="Khatri I."/>
            <person name="Subramanian S."/>
            <person name="Pinnaka A."/>
        </authorList>
    </citation>
    <scope>NUCLEOTIDE SEQUENCE [LARGE SCALE GENOMIC DNA]</scope>
    <source>
        <strain evidence="3 4">AK35</strain>
    </source>
</reference>
<dbReference type="PANTHER" id="PTHR43547">
    <property type="entry name" value="TWO-COMPONENT HISTIDINE KINASE"/>
    <property type="match status" value="1"/>
</dbReference>
<evidence type="ECO:0000313" key="3">
    <source>
        <dbReference type="EMBL" id="EXJ16650.1"/>
    </source>
</evidence>
<evidence type="ECO:0000313" key="4">
    <source>
        <dbReference type="Proteomes" id="UP000019460"/>
    </source>
</evidence>
<dbReference type="AlphaFoldDB" id="W9W236"/>
<dbReference type="SUPFAM" id="SSF55874">
    <property type="entry name" value="ATPase domain of HSP90 chaperone/DNA topoisomerase II/histidine kinase"/>
    <property type="match status" value="1"/>
</dbReference>
<dbReference type="OrthoDB" id="9811306at2"/>
<organism evidence="3 4">
    <name type="scientific">Imhoffiella purpurea</name>
    <dbReference type="NCBI Taxonomy" id="1249627"/>
    <lineage>
        <taxon>Bacteria</taxon>
        <taxon>Pseudomonadati</taxon>
        <taxon>Pseudomonadota</taxon>
        <taxon>Gammaproteobacteria</taxon>
        <taxon>Chromatiales</taxon>
        <taxon>Chromatiaceae</taxon>
        <taxon>Imhoffiella</taxon>
    </lineage>
</organism>
<dbReference type="EMBL" id="AONC01000009">
    <property type="protein sequence ID" value="EXJ16650.1"/>
    <property type="molecule type" value="Genomic_DNA"/>
</dbReference>
<dbReference type="InterPro" id="IPR036890">
    <property type="entry name" value="HATPase_C_sf"/>
</dbReference>
<dbReference type="PANTHER" id="PTHR43547:SF2">
    <property type="entry name" value="HYBRID SIGNAL TRANSDUCTION HISTIDINE KINASE C"/>
    <property type="match status" value="1"/>
</dbReference>
<dbReference type="RefSeq" id="WP_043749422.1">
    <property type="nucleotide sequence ID" value="NZ_AONC01000009.1"/>
</dbReference>
<dbReference type="Gene3D" id="3.30.565.10">
    <property type="entry name" value="Histidine kinase-like ATPase, C-terminal domain"/>
    <property type="match status" value="1"/>
</dbReference>
<dbReference type="Pfam" id="PF02518">
    <property type="entry name" value="HATPase_c"/>
    <property type="match status" value="1"/>
</dbReference>
<evidence type="ECO:0000259" key="2">
    <source>
        <dbReference type="PROSITE" id="PS50109"/>
    </source>
</evidence>
<dbReference type="InterPro" id="IPR005467">
    <property type="entry name" value="His_kinase_dom"/>
</dbReference>
<accession>W9W236</accession>
<dbReference type="STRING" id="1249627.D779_4203"/>
<dbReference type="Proteomes" id="UP000019460">
    <property type="component" value="Unassembled WGS sequence"/>
</dbReference>
<feature type="domain" description="Histidine kinase" evidence="2">
    <location>
        <begin position="9"/>
        <end position="224"/>
    </location>
</feature>
<proteinExistence type="predicted"/>
<sequence>MDFSDILASSIHDIKNSLSLILNNLDELIGDPKNRIRDPRQARLLQHEAQRANSNLIQLLTLYKLGNAQLVVRISEYNLEDFLDEVIAANQAVCQALGLELTHNCGPDLSGYFDSELIRSVLDNAIGNARRYAKSRILLSADREDDCLVIRVEDDGAGFPARLIGESQSIMQPPIDPDNPARTQLGHYFAAQIAALHETRDRQGRIQLKNAHRLPGGCFELWLP</sequence>
<dbReference type="PROSITE" id="PS50109">
    <property type="entry name" value="HIS_KIN"/>
    <property type="match status" value="1"/>
</dbReference>
<keyword evidence="1" id="KW-0597">Phosphoprotein</keyword>
<comment type="caution">
    <text evidence="3">The sequence shown here is derived from an EMBL/GenBank/DDBJ whole genome shotgun (WGS) entry which is preliminary data.</text>
</comment>
<name>W9W236_9GAMM</name>
<protein>
    <recommendedName>
        <fullName evidence="2">Histidine kinase domain-containing protein</fullName>
    </recommendedName>
</protein>
<gene>
    <name evidence="3" type="ORF">D779_4203</name>
</gene>
<keyword evidence="4" id="KW-1185">Reference proteome</keyword>
<evidence type="ECO:0000256" key="1">
    <source>
        <dbReference type="ARBA" id="ARBA00022553"/>
    </source>
</evidence>
<dbReference type="eggNOG" id="COG0642">
    <property type="taxonomic scope" value="Bacteria"/>
</dbReference>
<dbReference type="InterPro" id="IPR003594">
    <property type="entry name" value="HATPase_dom"/>
</dbReference>